<evidence type="ECO:0000256" key="6">
    <source>
        <dbReference type="ARBA" id="ARBA00022679"/>
    </source>
</evidence>
<keyword evidence="7 15" id="KW-0812">Transmembrane</keyword>
<accession>A0ABV1HNX3</accession>
<reference evidence="17 18" key="1">
    <citation type="submission" date="2024-03" db="EMBL/GenBank/DDBJ databases">
        <title>Human intestinal bacterial collection.</title>
        <authorList>
            <person name="Pauvert C."/>
            <person name="Hitch T.C.A."/>
            <person name="Clavel T."/>
        </authorList>
    </citation>
    <scope>NUCLEOTIDE SEQUENCE [LARGE SCALE GENOMIC DNA]</scope>
    <source>
        <strain evidence="17 18">CLA-AP-H27</strain>
    </source>
</reference>
<comment type="catalytic activity">
    <reaction evidence="1">
        <text>ATP + protein L-histidine = ADP + protein N-phospho-L-histidine.</text>
        <dbReference type="EC" id="2.7.13.3"/>
    </reaction>
</comment>
<keyword evidence="4" id="KW-1003">Cell membrane</keyword>
<evidence type="ECO:0000256" key="15">
    <source>
        <dbReference type="SAM" id="Phobius"/>
    </source>
</evidence>
<comment type="subcellular location">
    <subcellularLocation>
        <location evidence="2">Cell membrane</location>
        <topology evidence="2">Multi-pass membrane protein</topology>
    </subcellularLocation>
</comment>
<dbReference type="PANTHER" id="PTHR45528">
    <property type="entry name" value="SENSOR HISTIDINE KINASE CPXA"/>
    <property type="match status" value="1"/>
</dbReference>
<evidence type="ECO:0000256" key="11">
    <source>
        <dbReference type="ARBA" id="ARBA00022989"/>
    </source>
</evidence>
<dbReference type="SUPFAM" id="SSF55874">
    <property type="entry name" value="ATPase domain of HSP90 chaperone/DNA topoisomerase II/histidine kinase"/>
    <property type="match status" value="1"/>
</dbReference>
<keyword evidence="8" id="KW-0547">Nucleotide-binding</keyword>
<dbReference type="EMBL" id="JBBMFJ010000029">
    <property type="protein sequence ID" value="MEQ2564030.1"/>
    <property type="molecule type" value="Genomic_DNA"/>
</dbReference>
<keyword evidence="18" id="KW-1185">Reference proteome</keyword>
<protein>
    <recommendedName>
        <fullName evidence="3">histidine kinase</fullName>
        <ecNumber evidence="3">2.7.13.3</ecNumber>
    </recommendedName>
</protein>
<evidence type="ECO:0000256" key="5">
    <source>
        <dbReference type="ARBA" id="ARBA00022553"/>
    </source>
</evidence>
<feature type="domain" description="Histidine kinase" evidence="16">
    <location>
        <begin position="550"/>
        <end position="747"/>
    </location>
</feature>
<comment type="caution">
    <text evidence="17">The sequence shown here is derived from an EMBL/GenBank/DDBJ whole genome shotgun (WGS) entry which is preliminary data.</text>
</comment>
<organism evidence="17 18">
    <name type="scientific">Ventrimonas faecis</name>
    <dbReference type="NCBI Taxonomy" id="3133170"/>
    <lineage>
        <taxon>Bacteria</taxon>
        <taxon>Bacillati</taxon>
        <taxon>Bacillota</taxon>
        <taxon>Clostridia</taxon>
        <taxon>Lachnospirales</taxon>
        <taxon>Lachnospiraceae</taxon>
        <taxon>Ventrimonas</taxon>
    </lineage>
</organism>
<keyword evidence="6" id="KW-0808">Transferase</keyword>
<keyword evidence="14" id="KW-0175">Coiled coil</keyword>
<dbReference type="PROSITE" id="PS50109">
    <property type="entry name" value="HIS_KIN"/>
    <property type="match status" value="1"/>
</dbReference>
<keyword evidence="5" id="KW-0597">Phosphoprotein</keyword>
<feature type="transmembrane region" description="Helical" evidence="15">
    <location>
        <begin position="377"/>
        <end position="395"/>
    </location>
</feature>
<keyword evidence="11 15" id="KW-1133">Transmembrane helix</keyword>
<feature type="transmembrane region" description="Helical" evidence="15">
    <location>
        <begin position="461"/>
        <end position="478"/>
    </location>
</feature>
<evidence type="ECO:0000259" key="16">
    <source>
        <dbReference type="PROSITE" id="PS50109"/>
    </source>
</evidence>
<dbReference type="Pfam" id="PF02518">
    <property type="entry name" value="HATPase_c"/>
    <property type="match status" value="1"/>
</dbReference>
<sequence>MRLKDYSMRIKKNIAVFLHILFVLMTVLSISVMYLNTNVGSGISWILDRKYDDSAAFRQQFQEDLDHVFKYVAYRDVFETDGNLDLSKEMFAVSRDNGPEITYTLEEVLRYAKSQGFYLNDQFEVVNDLFIYDDASTVRDQLVYWRAYDPDATLKEPGDAFSSLLDLSKEVLNCLSEYYIVNYRLLSNPSNFRFRIDYLDDETVLSEYSNAGDLTDAQLKSLGRYCFVDSSSILIDSNLDELPKNVMSQLEQLNLNDADRYHMTVAVDTSYSADDAYARQAADYRHLRGRFVEAMFCLALGIIGCLVTLYYLILVSGYRTEDRTSPYLHGFDMITTESGILLTAVSTMFMLFLGEKIGYPLIHLVALAEDWSFTERMLRALIIYACCMTGAFSMLRRYKSRQLWTNSMLHRFLENLNLYFEDRTYSRRLFCLFTAFLAAQAIGIGLIFVCVCFRSHMPAKVVGIVLFILLAGLDYMTFHRLFLQSRQEDQIADAIEKIAGGDTSYQMNLAGLEGKELKVGNMINSIGTGLERALQEQVKSERLKADLITNVSHDIKTPLTSIINYVDLLKREQIPGERAQEYLKVLDQKSQRLKNLTEDLVEASKASSGNVKLEMTTLDIVEMIWQTNGEFEEKFATRSLELVSTLPESSILIEADGRHLWRVLENVYNNAFKYAMEHTRVYTDLELKDDKVYFTIKNISANPLNVQGEELTERFVRGDVSRTTEGSGLGLSIAQSLTKLQGGTFEILIDGDLFKVRVGFGIKKTD</sequence>
<dbReference type="InterPro" id="IPR050398">
    <property type="entry name" value="HssS/ArlS-like"/>
</dbReference>
<proteinExistence type="predicted"/>
<dbReference type="CDD" id="cd00082">
    <property type="entry name" value="HisKA"/>
    <property type="match status" value="1"/>
</dbReference>
<evidence type="ECO:0000256" key="9">
    <source>
        <dbReference type="ARBA" id="ARBA00022777"/>
    </source>
</evidence>
<evidence type="ECO:0000313" key="18">
    <source>
        <dbReference type="Proteomes" id="UP001437460"/>
    </source>
</evidence>
<dbReference type="SUPFAM" id="SSF47384">
    <property type="entry name" value="Homodimeric domain of signal transducing histidine kinase"/>
    <property type="match status" value="1"/>
</dbReference>
<dbReference type="SMART" id="SM00387">
    <property type="entry name" value="HATPase_c"/>
    <property type="match status" value="1"/>
</dbReference>
<feature type="transmembrane region" description="Helical" evidence="15">
    <location>
        <begin position="429"/>
        <end position="449"/>
    </location>
</feature>
<evidence type="ECO:0000256" key="4">
    <source>
        <dbReference type="ARBA" id="ARBA00022475"/>
    </source>
</evidence>
<dbReference type="Gene3D" id="3.30.565.10">
    <property type="entry name" value="Histidine kinase-like ATPase, C-terminal domain"/>
    <property type="match status" value="1"/>
</dbReference>
<dbReference type="PANTHER" id="PTHR45528:SF1">
    <property type="entry name" value="SENSOR HISTIDINE KINASE CPXA"/>
    <property type="match status" value="1"/>
</dbReference>
<dbReference type="InterPro" id="IPR036890">
    <property type="entry name" value="HATPase_C_sf"/>
</dbReference>
<gene>
    <name evidence="17" type="ORF">WMO41_12795</name>
</gene>
<dbReference type="Gene3D" id="1.10.287.130">
    <property type="match status" value="1"/>
</dbReference>
<evidence type="ECO:0000256" key="2">
    <source>
        <dbReference type="ARBA" id="ARBA00004651"/>
    </source>
</evidence>
<evidence type="ECO:0000256" key="3">
    <source>
        <dbReference type="ARBA" id="ARBA00012438"/>
    </source>
</evidence>
<dbReference type="InterPro" id="IPR003594">
    <property type="entry name" value="HATPase_dom"/>
</dbReference>
<dbReference type="SMART" id="SM00388">
    <property type="entry name" value="HisKA"/>
    <property type="match status" value="1"/>
</dbReference>
<evidence type="ECO:0000313" key="17">
    <source>
        <dbReference type="EMBL" id="MEQ2564030.1"/>
    </source>
</evidence>
<dbReference type="EC" id="2.7.13.3" evidence="3"/>
<dbReference type="Pfam" id="PF00512">
    <property type="entry name" value="HisKA"/>
    <property type="match status" value="1"/>
</dbReference>
<dbReference type="RefSeq" id="WP_349230081.1">
    <property type="nucleotide sequence ID" value="NZ_JBBMFJ010000029.1"/>
</dbReference>
<evidence type="ECO:0000256" key="7">
    <source>
        <dbReference type="ARBA" id="ARBA00022692"/>
    </source>
</evidence>
<evidence type="ECO:0000256" key="12">
    <source>
        <dbReference type="ARBA" id="ARBA00023012"/>
    </source>
</evidence>
<dbReference type="GO" id="GO:0016301">
    <property type="term" value="F:kinase activity"/>
    <property type="evidence" value="ECO:0007669"/>
    <property type="project" value="UniProtKB-KW"/>
</dbReference>
<dbReference type="Proteomes" id="UP001437460">
    <property type="component" value="Unassembled WGS sequence"/>
</dbReference>
<evidence type="ECO:0000256" key="13">
    <source>
        <dbReference type="ARBA" id="ARBA00023136"/>
    </source>
</evidence>
<name>A0ABV1HNX3_9FIRM</name>
<evidence type="ECO:0000256" key="1">
    <source>
        <dbReference type="ARBA" id="ARBA00000085"/>
    </source>
</evidence>
<dbReference type="InterPro" id="IPR003661">
    <property type="entry name" value="HisK_dim/P_dom"/>
</dbReference>
<feature type="coiled-coil region" evidence="14">
    <location>
        <begin position="579"/>
        <end position="606"/>
    </location>
</feature>
<keyword evidence="12" id="KW-0902">Two-component regulatory system</keyword>
<keyword evidence="10" id="KW-0067">ATP-binding</keyword>
<keyword evidence="9 17" id="KW-0418">Kinase</keyword>
<evidence type="ECO:0000256" key="10">
    <source>
        <dbReference type="ARBA" id="ARBA00022840"/>
    </source>
</evidence>
<feature type="transmembrane region" description="Helical" evidence="15">
    <location>
        <begin position="334"/>
        <end position="354"/>
    </location>
</feature>
<dbReference type="InterPro" id="IPR005467">
    <property type="entry name" value="His_kinase_dom"/>
</dbReference>
<keyword evidence="13 15" id="KW-0472">Membrane</keyword>
<evidence type="ECO:0000256" key="8">
    <source>
        <dbReference type="ARBA" id="ARBA00022741"/>
    </source>
</evidence>
<dbReference type="InterPro" id="IPR036097">
    <property type="entry name" value="HisK_dim/P_sf"/>
</dbReference>
<evidence type="ECO:0000256" key="14">
    <source>
        <dbReference type="SAM" id="Coils"/>
    </source>
</evidence>
<feature type="transmembrane region" description="Helical" evidence="15">
    <location>
        <begin position="291"/>
        <end position="313"/>
    </location>
</feature>